<evidence type="ECO:0000313" key="5">
    <source>
        <dbReference type="Proteomes" id="UP000253792"/>
    </source>
</evidence>
<evidence type="ECO:0000259" key="3">
    <source>
        <dbReference type="Pfam" id="PF03432"/>
    </source>
</evidence>
<dbReference type="Proteomes" id="UP000253792">
    <property type="component" value="Unassembled WGS sequence"/>
</dbReference>
<feature type="coiled-coil region" evidence="1">
    <location>
        <begin position="341"/>
        <end position="375"/>
    </location>
</feature>
<gene>
    <name evidence="4" type="ORF">C1880_00850</name>
</gene>
<evidence type="ECO:0000313" key="4">
    <source>
        <dbReference type="EMBL" id="RDB57406.1"/>
    </source>
</evidence>
<evidence type="ECO:0000256" key="1">
    <source>
        <dbReference type="SAM" id="Coils"/>
    </source>
</evidence>
<dbReference type="RefSeq" id="WP_114619930.1">
    <property type="nucleotide sequence ID" value="NZ_PPTP01000001.1"/>
</dbReference>
<protein>
    <submittedName>
        <fullName evidence="4">Relaxase</fullName>
    </submittedName>
</protein>
<evidence type="ECO:0000256" key="2">
    <source>
        <dbReference type="SAM" id="MobiDB-lite"/>
    </source>
</evidence>
<feature type="domain" description="MobA/VirD2-like nuclease" evidence="3">
    <location>
        <begin position="29"/>
        <end position="146"/>
    </location>
</feature>
<feature type="region of interest" description="Disordered" evidence="2">
    <location>
        <begin position="474"/>
        <end position="498"/>
    </location>
</feature>
<dbReference type="Pfam" id="PF03432">
    <property type="entry name" value="Relaxase"/>
    <property type="match status" value="1"/>
</dbReference>
<feature type="compositionally biased region" description="Basic and acidic residues" evidence="2">
    <location>
        <begin position="651"/>
        <end position="663"/>
    </location>
</feature>
<comment type="caution">
    <text evidence="4">The sequence shown here is derived from an EMBL/GenBank/DDBJ whole genome shotgun (WGS) entry which is preliminary data.</text>
</comment>
<dbReference type="AlphaFoldDB" id="A0A369LGQ7"/>
<feature type="region of interest" description="Disordered" evidence="2">
    <location>
        <begin position="651"/>
        <end position="686"/>
    </location>
</feature>
<name>A0A369LGQ7_9ACTN</name>
<organism evidence="4 5">
    <name type="scientific">Senegalimassilia anaerobia</name>
    <dbReference type="NCBI Taxonomy" id="1473216"/>
    <lineage>
        <taxon>Bacteria</taxon>
        <taxon>Bacillati</taxon>
        <taxon>Actinomycetota</taxon>
        <taxon>Coriobacteriia</taxon>
        <taxon>Coriobacteriales</taxon>
        <taxon>Coriobacteriaceae</taxon>
        <taxon>Senegalimassilia</taxon>
    </lineage>
</organism>
<keyword evidence="5" id="KW-1185">Reference proteome</keyword>
<dbReference type="EMBL" id="PPTP01000001">
    <property type="protein sequence ID" value="RDB57406.1"/>
    <property type="molecule type" value="Genomic_DNA"/>
</dbReference>
<proteinExistence type="predicted"/>
<dbReference type="OrthoDB" id="3192856at2"/>
<keyword evidence="1" id="KW-0175">Coiled coil</keyword>
<reference evidence="4 5" key="1">
    <citation type="journal article" date="2018" name="Elife">
        <title>Discovery and characterization of a prevalent human gut bacterial enzyme sufficient for the inactivation of a family of plant toxins.</title>
        <authorList>
            <person name="Koppel N."/>
            <person name="Bisanz J.E."/>
            <person name="Pandelia M.E."/>
            <person name="Turnbaugh P.J."/>
            <person name="Balskus E.P."/>
        </authorList>
    </citation>
    <scope>NUCLEOTIDE SEQUENCE [LARGE SCALE GENOMIC DNA]</scope>
    <source>
        <strain evidence="5">anaerobia AP69FAA</strain>
    </source>
</reference>
<accession>A0A369LGQ7</accession>
<sequence>MAMLKTLARKFGGCKQIKDYLARNSRAVTFRSSSIDLDRSDWDEQMNATRQMFGKDTGRKYYHFVISPDPEDGLDAKAVDTLAYDWVRERYGGYQWVIETHIDNGIPHAHIVVNSVNPVDGRKIHLDDDDVQADAIELQRICRDYGYSAFDNFKFTRDEDGSWYARTPRPDRRREVVLQEARPARRHETDAQRRARYSGRKLWTDAMHDDIESALQGCRTWSALERRLAEKGYRININRRGVLTFYPPEGKGRPVKGYKLDDSYTVEGLRERLSVRLEGRRPNVRMCAEDLVPDVKLPPMTFEAVASNNLERSKKIERSAARLAAAADAVNIIRERGYLSYADMAADAKRLAAEVEALDARADALKLEAEQTAEAIRQVEVYTACAAQLTARPDGHGALAAWREDNAAELREMEVIRKWMAERGIELTVRTYTDLLERRDGVRADAANLISAAGDIRNRSRRLSAAVDVLTSSQMPIGPTDVRGRGERQKGAGRNSRGAKVITAEQTAMLTSEYVRYRKAYSESIAAGALTPDKIKQIERDHERAKAKIIGEQREEDLRAERSAYGIAGSEWAQDAPVTIAAPGETDRSAKPGWKPYLQRPATDRQMKYLEDLVESGVIAKADIDSLGGEPTIADVNALLNSHPKVKNLELEKRDEGKTRDARTYTQIRDDIDDDGYTPANYTRRR</sequence>
<dbReference type="InterPro" id="IPR005094">
    <property type="entry name" value="Endonuclease_MobA/VirD2"/>
</dbReference>